<dbReference type="Pfam" id="PF02622">
    <property type="entry name" value="DUF179"/>
    <property type="match status" value="1"/>
</dbReference>
<dbReference type="KEGG" id="nia:A8C56_08885"/>
<gene>
    <name evidence="2" type="ORF">A8C56_08885</name>
</gene>
<keyword evidence="3" id="KW-1185">Reference proteome</keyword>
<dbReference type="PANTHER" id="PTHR30327">
    <property type="entry name" value="UNCHARACTERIZED PROTEIN YQGE"/>
    <property type="match status" value="1"/>
</dbReference>
<sequence>MSAGTILISSATMDDENFKQAVVLITEYNEKGAMGFVVNKLFPRPMNELVEFRHSPAFPLYNGGPVDHDHLYFIHRRPGLIKGGLRIQNELYVGGNFQQAVIQINAGILTGRDLKIFVGYCGWDFGELEAEMGEGYWEFADTGTAIFET</sequence>
<comment type="similarity">
    <text evidence="1">Belongs to the UPF0301 (AlgH) family.</text>
</comment>
<dbReference type="Gene3D" id="3.40.1740.10">
    <property type="entry name" value="VC0467-like"/>
    <property type="match status" value="1"/>
</dbReference>
<dbReference type="GO" id="GO:0005829">
    <property type="term" value="C:cytosol"/>
    <property type="evidence" value="ECO:0007669"/>
    <property type="project" value="TreeGrafter"/>
</dbReference>
<name>A0A1A9I7Z6_9BACT</name>
<dbReference type="InterPro" id="IPR003774">
    <property type="entry name" value="AlgH-like"/>
</dbReference>
<evidence type="ECO:0000313" key="2">
    <source>
        <dbReference type="EMBL" id="ANH83807.1"/>
    </source>
</evidence>
<evidence type="ECO:0008006" key="4">
    <source>
        <dbReference type="Google" id="ProtNLM"/>
    </source>
</evidence>
<evidence type="ECO:0000256" key="1">
    <source>
        <dbReference type="ARBA" id="ARBA00009600"/>
    </source>
</evidence>
<dbReference type="EMBL" id="CP015772">
    <property type="protein sequence ID" value="ANH83807.1"/>
    <property type="molecule type" value="Genomic_DNA"/>
</dbReference>
<reference evidence="2 3" key="1">
    <citation type="submission" date="2016-05" db="EMBL/GenBank/DDBJ databases">
        <title>Niabella ginsenosidivorans BS26 whole genome sequencing.</title>
        <authorList>
            <person name="Im W.T."/>
            <person name="Siddiqi M.Z."/>
        </authorList>
    </citation>
    <scope>NUCLEOTIDE SEQUENCE [LARGE SCALE GENOMIC DNA]</scope>
    <source>
        <strain evidence="2 3">BS26</strain>
    </source>
</reference>
<evidence type="ECO:0000313" key="3">
    <source>
        <dbReference type="Proteomes" id="UP000077667"/>
    </source>
</evidence>
<dbReference type="PANTHER" id="PTHR30327:SF1">
    <property type="entry name" value="UPF0301 PROTEIN YQGE"/>
    <property type="match status" value="1"/>
</dbReference>
<dbReference type="AlphaFoldDB" id="A0A1A9I7Z6"/>
<proteinExistence type="inferred from homology"/>
<protein>
    <recommendedName>
        <fullName evidence="4">Transcriptional regulator</fullName>
    </recommendedName>
</protein>
<accession>A0A1A9I7Z6</accession>
<organism evidence="2 3">
    <name type="scientific">Niabella ginsenosidivorans</name>
    <dbReference type="NCBI Taxonomy" id="1176587"/>
    <lineage>
        <taxon>Bacteria</taxon>
        <taxon>Pseudomonadati</taxon>
        <taxon>Bacteroidota</taxon>
        <taxon>Chitinophagia</taxon>
        <taxon>Chitinophagales</taxon>
        <taxon>Chitinophagaceae</taxon>
        <taxon>Niabella</taxon>
    </lineage>
</organism>
<dbReference type="STRING" id="1176587.A8C56_08885"/>
<dbReference type="Proteomes" id="UP000077667">
    <property type="component" value="Chromosome"/>
</dbReference>
<dbReference type="SUPFAM" id="SSF143456">
    <property type="entry name" value="VC0467-like"/>
    <property type="match status" value="1"/>
</dbReference>